<dbReference type="KEGG" id="gni:GNIT_1257"/>
<keyword evidence="3" id="KW-1185">Reference proteome</keyword>
<organism evidence="2 3">
    <name type="scientific">Glaciecola nitratireducens (strain JCM 12485 / KCTC 12276 / FR1064)</name>
    <dbReference type="NCBI Taxonomy" id="1085623"/>
    <lineage>
        <taxon>Bacteria</taxon>
        <taxon>Pseudomonadati</taxon>
        <taxon>Pseudomonadota</taxon>
        <taxon>Gammaproteobacteria</taxon>
        <taxon>Alteromonadales</taxon>
        <taxon>Alteromonadaceae</taxon>
        <taxon>Brumicola</taxon>
    </lineage>
</organism>
<dbReference type="AlphaFoldDB" id="G4QKZ1"/>
<accession>G4QKZ1</accession>
<keyword evidence="1" id="KW-0812">Transmembrane</keyword>
<sequence>MFVLRTGLLAIRFGVVRPVQVISAIFSIGIFRASANFIIQIFALN</sequence>
<feature type="transmembrane region" description="Helical" evidence="1">
    <location>
        <begin position="21"/>
        <end position="43"/>
    </location>
</feature>
<keyword evidence="1" id="KW-0472">Membrane</keyword>
<name>G4QKZ1_GLANF</name>
<gene>
    <name evidence="2" type="ordered locus">GNIT_1257</name>
</gene>
<dbReference type="EMBL" id="CP003060">
    <property type="protein sequence ID" value="AEP29381.1"/>
    <property type="molecule type" value="Genomic_DNA"/>
</dbReference>
<dbReference type="HOGENOM" id="CLU_3200343_0_0_6"/>
<protein>
    <submittedName>
        <fullName evidence="2">Uncharacterized protein</fullName>
    </submittedName>
</protein>
<evidence type="ECO:0000313" key="3">
    <source>
        <dbReference type="Proteomes" id="UP000009282"/>
    </source>
</evidence>
<dbReference type="Proteomes" id="UP000009282">
    <property type="component" value="Chromosome"/>
</dbReference>
<proteinExistence type="predicted"/>
<reference evidence="2 3" key="1">
    <citation type="journal article" date="2011" name="J. Bacteriol.">
        <title>Complete genome sequence of seawater bacterium Glaciecola nitratireducens FR1064T.</title>
        <authorList>
            <person name="Bian F."/>
            <person name="Qin Q.L."/>
            <person name="Xie B.B."/>
            <person name="Shu Y.L."/>
            <person name="Zhang X.Y."/>
            <person name="Yu Y."/>
            <person name="Chen B."/>
            <person name="Chen X.L."/>
            <person name="Zhou B.C."/>
            <person name="Zhang Y.Z."/>
        </authorList>
    </citation>
    <scope>NUCLEOTIDE SEQUENCE [LARGE SCALE GENOMIC DNA]</scope>
    <source>
        <strain evidence="3">JCM 12485 / KCTC 12276 / FR1064</strain>
    </source>
</reference>
<evidence type="ECO:0000256" key="1">
    <source>
        <dbReference type="SAM" id="Phobius"/>
    </source>
</evidence>
<evidence type="ECO:0000313" key="2">
    <source>
        <dbReference type="EMBL" id="AEP29381.1"/>
    </source>
</evidence>
<keyword evidence="1" id="KW-1133">Transmembrane helix</keyword>